<evidence type="ECO:0000313" key="1">
    <source>
        <dbReference type="EMBL" id="ALO27626.1"/>
    </source>
</evidence>
<sequence length="152" mass="17531">MPSNLFLRKAKTLFESFKGMLTMIRKLTCVFAFLFFISTSAEESSDFRNDLNSLMAVFQTCECKFVRNGVEHDPKEARAHMEKKLKAVEGRIQTIQEFIDYIGSKSSVSGKPYLVKFADGKTKESGVWLKEKWNEILKERNSSTKSIRKKKN</sequence>
<accession>A0A0S2IVD8</accession>
<name>A0A0S2IVD8_LEPBO</name>
<gene>
    <name evidence="1" type="ORF">LBBP_03434</name>
</gene>
<dbReference type="Pfam" id="PF17263">
    <property type="entry name" value="DUF5329"/>
    <property type="match status" value="1"/>
</dbReference>
<protein>
    <submittedName>
        <fullName evidence="1">Uncharacterized protein</fullName>
    </submittedName>
</protein>
<dbReference type="NCBIfam" id="NF007647">
    <property type="entry name" value="PRK10318.1-4"/>
    <property type="match status" value="1"/>
</dbReference>
<dbReference type="EMBL" id="CP012029">
    <property type="protein sequence ID" value="ALO27626.1"/>
    <property type="molecule type" value="Genomic_DNA"/>
</dbReference>
<dbReference type="Proteomes" id="UP000058857">
    <property type="component" value="Chromosome 1"/>
</dbReference>
<dbReference type="AlphaFoldDB" id="A0A0S2IVD8"/>
<proteinExistence type="predicted"/>
<dbReference type="InterPro" id="IPR035242">
    <property type="entry name" value="DUF5329"/>
</dbReference>
<dbReference type="PATRIC" id="fig|280505.15.peg.3348"/>
<evidence type="ECO:0000313" key="2">
    <source>
        <dbReference type="Proteomes" id="UP000058857"/>
    </source>
</evidence>
<reference evidence="1 2" key="1">
    <citation type="journal article" date="2015" name="PLoS Negl. Trop. Dis.">
        <title>Distribution of Plasmids in Distinct Leptospira Pathogenic Species.</title>
        <authorList>
            <person name="Wang Y."/>
            <person name="Zhuang X."/>
            <person name="Zhong Y."/>
            <person name="Zhang C."/>
            <person name="Zhang Y."/>
            <person name="Zeng L."/>
            <person name="Zhu Y."/>
            <person name="He P."/>
            <person name="Dong K."/>
            <person name="Pal U."/>
            <person name="Guo X."/>
            <person name="Qin J."/>
        </authorList>
    </citation>
    <scope>NUCLEOTIDE SEQUENCE [LARGE SCALE GENOMIC DNA]</scope>
    <source>
        <strain evidence="1 2">56604</strain>
    </source>
</reference>
<organism evidence="1">
    <name type="scientific">Leptospira borgpetersenii serovar Ballum</name>
    <dbReference type="NCBI Taxonomy" id="280505"/>
    <lineage>
        <taxon>Bacteria</taxon>
        <taxon>Pseudomonadati</taxon>
        <taxon>Spirochaetota</taxon>
        <taxon>Spirochaetia</taxon>
        <taxon>Leptospirales</taxon>
        <taxon>Leptospiraceae</taxon>
        <taxon>Leptospira</taxon>
    </lineage>
</organism>